<sequence length="105" mass="10451">MKLHRVIAAAAAAASFSFLAPAAQAADPVVAKLRNSLDARTKVVAGGAVFQCVGAACVSAAPNDRTIAVSACKELVKAVGPVDSFGDKLKQLEADKLAACNAAAG</sequence>
<dbReference type="Pfam" id="PF26624">
    <property type="entry name" value="DUF8200"/>
    <property type="match status" value="1"/>
</dbReference>
<dbReference type="EMBL" id="JBHUEY010000001">
    <property type="protein sequence ID" value="MFD1783057.1"/>
    <property type="molecule type" value="Genomic_DNA"/>
</dbReference>
<feature type="signal peptide" evidence="1">
    <location>
        <begin position="1"/>
        <end position="25"/>
    </location>
</feature>
<proteinExistence type="predicted"/>
<name>A0ABW4MYM2_9CAUL</name>
<accession>A0ABW4MYM2</accession>
<feature type="chain" id="PRO_5046951691" description="UrcA family protein" evidence="1">
    <location>
        <begin position="26"/>
        <end position="105"/>
    </location>
</feature>
<dbReference type="RefSeq" id="WP_377284204.1">
    <property type="nucleotide sequence ID" value="NZ_JBHRSI010000015.1"/>
</dbReference>
<dbReference type="NCBIfam" id="NF047636">
    <property type="entry name" value="CC_3452_fam"/>
    <property type="match status" value="1"/>
</dbReference>
<comment type="caution">
    <text evidence="2">The sequence shown here is derived from an EMBL/GenBank/DDBJ whole genome shotgun (WGS) entry which is preliminary data.</text>
</comment>
<protein>
    <recommendedName>
        <fullName evidence="4">UrcA family protein</fullName>
    </recommendedName>
</protein>
<gene>
    <name evidence="2" type="ORF">ACFSC0_06600</name>
</gene>
<dbReference type="InterPro" id="IPR058067">
    <property type="entry name" value="CC_3452-like"/>
</dbReference>
<keyword evidence="1" id="KW-0732">Signal</keyword>
<keyword evidence="3" id="KW-1185">Reference proteome</keyword>
<evidence type="ECO:0008006" key="4">
    <source>
        <dbReference type="Google" id="ProtNLM"/>
    </source>
</evidence>
<dbReference type="InterPro" id="IPR058513">
    <property type="entry name" value="DUF8200"/>
</dbReference>
<evidence type="ECO:0000313" key="3">
    <source>
        <dbReference type="Proteomes" id="UP001597237"/>
    </source>
</evidence>
<reference evidence="3" key="1">
    <citation type="journal article" date="2019" name="Int. J. Syst. Evol. Microbiol.">
        <title>The Global Catalogue of Microorganisms (GCM) 10K type strain sequencing project: providing services to taxonomists for standard genome sequencing and annotation.</title>
        <authorList>
            <consortium name="The Broad Institute Genomics Platform"/>
            <consortium name="The Broad Institute Genome Sequencing Center for Infectious Disease"/>
            <person name="Wu L."/>
            <person name="Ma J."/>
        </authorList>
    </citation>
    <scope>NUCLEOTIDE SEQUENCE [LARGE SCALE GENOMIC DNA]</scope>
    <source>
        <strain evidence="3">DFY28</strain>
    </source>
</reference>
<dbReference type="Proteomes" id="UP001597237">
    <property type="component" value="Unassembled WGS sequence"/>
</dbReference>
<organism evidence="2 3">
    <name type="scientific">Phenylobacterium terrae</name>
    <dbReference type="NCBI Taxonomy" id="2665495"/>
    <lineage>
        <taxon>Bacteria</taxon>
        <taxon>Pseudomonadati</taxon>
        <taxon>Pseudomonadota</taxon>
        <taxon>Alphaproteobacteria</taxon>
        <taxon>Caulobacterales</taxon>
        <taxon>Caulobacteraceae</taxon>
        <taxon>Phenylobacterium</taxon>
    </lineage>
</organism>
<evidence type="ECO:0000256" key="1">
    <source>
        <dbReference type="SAM" id="SignalP"/>
    </source>
</evidence>
<evidence type="ECO:0000313" key="2">
    <source>
        <dbReference type="EMBL" id="MFD1783057.1"/>
    </source>
</evidence>